<protein>
    <submittedName>
        <fullName evidence="2">Uncharacterized protein</fullName>
    </submittedName>
</protein>
<gene>
    <name evidence="2" type="ORF">SAMN04487955_10581</name>
</gene>
<keyword evidence="3" id="KW-1185">Reference proteome</keyword>
<dbReference type="Proteomes" id="UP000198693">
    <property type="component" value="Unassembled WGS sequence"/>
</dbReference>
<organism evidence="2 3">
    <name type="scientific">Halomonas korlensis</name>
    <dbReference type="NCBI Taxonomy" id="463301"/>
    <lineage>
        <taxon>Bacteria</taxon>
        <taxon>Pseudomonadati</taxon>
        <taxon>Pseudomonadota</taxon>
        <taxon>Gammaproteobacteria</taxon>
        <taxon>Oceanospirillales</taxon>
        <taxon>Halomonadaceae</taxon>
        <taxon>Halomonas</taxon>
    </lineage>
</organism>
<dbReference type="OrthoDB" id="7361737at2"/>
<dbReference type="EMBL" id="FPBP01000005">
    <property type="protein sequence ID" value="SFU63902.1"/>
    <property type="molecule type" value="Genomic_DNA"/>
</dbReference>
<evidence type="ECO:0000256" key="1">
    <source>
        <dbReference type="SAM" id="Phobius"/>
    </source>
</evidence>
<feature type="transmembrane region" description="Helical" evidence="1">
    <location>
        <begin position="76"/>
        <end position="94"/>
    </location>
</feature>
<keyword evidence="1" id="KW-0812">Transmembrane</keyword>
<proteinExistence type="predicted"/>
<dbReference type="STRING" id="463301.SAMN04487955_10581"/>
<sequence length="95" mass="10300">MADFFSWLGSTLGDIIRFLVDLLTNLFASLGDSTRGFLSGLSESLGIAPSLISLGVLIIGLWLLWKGLRAITRGGLIAALIWWLLAVVVLSWLIN</sequence>
<keyword evidence="1" id="KW-0472">Membrane</keyword>
<evidence type="ECO:0000313" key="2">
    <source>
        <dbReference type="EMBL" id="SFU63902.1"/>
    </source>
</evidence>
<dbReference type="AlphaFoldDB" id="A0A1I7HT31"/>
<dbReference type="RefSeq" id="WP_089794962.1">
    <property type="nucleotide sequence ID" value="NZ_FPBP01000005.1"/>
</dbReference>
<keyword evidence="1" id="KW-1133">Transmembrane helix</keyword>
<accession>A0A1I7HT31</accession>
<feature type="transmembrane region" description="Helical" evidence="1">
    <location>
        <begin position="45"/>
        <end position="64"/>
    </location>
</feature>
<evidence type="ECO:0000313" key="3">
    <source>
        <dbReference type="Proteomes" id="UP000198693"/>
    </source>
</evidence>
<name>A0A1I7HT31_9GAMM</name>
<reference evidence="3" key="1">
    <citation type="submission" date="2016-10" db="EMBL/GenBank/DDBJ databases">
        <authorList>
            <person name="Varghese N."/>
            <person name="Submissions S."/>
        </authorList>
    </citation>
    <scope>NUCLEOTIDE SEQUENCE [LARGE SCALE GENOMIC DNA]</scope>
    <source>
        <strain evidence="3">CGMCC 1.6981</strain>
    </source>
</reference>